<keyword evidence="3" id="KW-1185">Reference proteome</keyword>
<name>A0A6J5X3G3_PRUAR</name>
<dbReference type="Proteomes" id="UP000507245">
    <property type="component" value="Unassembled WGS sequence"/>
</dbReference>
<feature type="compositionally biased region" description="Polar residues" evidence="1">
    <location>
        <begin position="93"/>
        <end position="104"/>
    </location>
</feature>
<dbReference type="EMBL" id="CAEKKB010000004">
    <property type="protein sequence ID" value="CAB4308260.1"/>
    <property type="molecule type" value="Genomic_DNA"/>
</dbReference>
<gene>
    <name evidence="2" type="ORF">ORAREDHAP_LOCUS27523</name>
</gene>
<evidence type="ECO:0000256" key="1">
    <source>
        <dbReference type="SAM" id="MobiDB-lite"/>
    </source>
</evidence>
<organism evidence="2 3">
    <name type="scientific">Prunus armeniaca</name>
    <name type="common">Apricot</name>
    <name type="synonym">Armeniaca vulgaris</name>
    <dbReference type="NCBI Taxonomy" id="36596"/>
    <lineage>
        <taxon>Eukaryota</taxon>
        <taxon>Viridiplantae</taxon>
        <taxon>Streptophyta</taxon>
        <taxon>Embryophyta</taxon>
        <taxon>Tracheophyta</taxon>
        <taxon>Spermatophyta</taxon>
        <taxon>Magnoliopsida</taxon>
        <taxon>eudicotyledons</taxon>
        <taxon>Gunneridae</taxon>
        <taxon>Pentapetalae</taxon>
        <taxon>rosids</taxon>
        <taxon>fabids</taxon>
        <taxon>Rosales</taxon>
        <taxon>Rosaceae</taxon>
        <taxon>Amygdaloideae</taxon>
        <taxon>Amygdaleae</taxon>
        <taxon>Prunus</taxon>
    </lineage>
</organism>
<protein>
    <submittedName>
        <fullName evidence="2">Uncharacterized protein</fullName>
    </submittedName>
</protein>
<accession>A0A6J5X3G3</accession>
<dbReference type="AlphaFoldDB" id="A0A6J5X3G3"/>
<sequence>MLGNNNTPAEALLAHADLEAMEDLQGRRLKGSTRRFKNKSLGRGSGNDDLTSGFQGRRQHGGNRWGCRDGSRVDQHGTWKGERVQGAELEDTAASSNKSGSQLSAVADLIRNQREGEEKNQQLR</sequence>
<feature type="region of interest" description="Disordered" evidence="1">
    <location>
        <begin position="25"/>
        <end position="124"/>
    </location>
</feature>
<feature type="compositionally biased region" description="Basic residues" evidence="1">
    <location>
        <begin position="27"/>
        <end position="40"/>
    </location>
</feature>
<feature type="compositionally biased region" description="Basic and acidic residues" evidence="1">
    <location>
        <begin position="111"/>
        <end position="124"/>
    </location>
</feature>
<proteinExistence type="predicted"/>
<reference evidence="3" key="1">
    <citation type="journal article" date="2020" name="Genome Biol.">
        <title>Gamete binning: chromosome-level and haplotype-resolved genome assembly enabled by high-throughput single-cell sequencing of gamete genomes.</title>
        <authorList>
            <person name="Campoy J.A."/>
            <person name="Sun H."/>
            <person name="Goel M."/>
            <person name="Jiao W.-B."/>
            <person name="Folz-Donahue K."/>
            <person name="Wang N."/>
            <person name="Rubio M."/>
            <person name="Liu C."/>
            <person name="Kukat C."/>
            <person name="Ruiz D."/>
            <person name="Huettel B."/>
            <person name="Schneeberger K."/>
        </authorList>
    </citation>
    <scope>NUCLEOTIDE SEQUENCE [LARGE SCALE GENOMIC DNA]</scope>
    <source>
        <strain evidence="3">cv. Rojo Pasion</strain>
    </source>
</reference>
<feature type="compositionally biased region" description="Basic and acidic residues" evidence="1">
    <location>
        <begin position="66"/>
        <end position="85"/>
    </location>
</feature>
<evidence type="ECO:0000313" key="2">
    <source>
        <dbReference type="EMBL" id="CAB4308260.1"/>
    </source>
</evidence>
<evidence type="ECO:0000313" key="3">
    <source>
        <dbReference type="Proteomes" id="UP000507245"/>
    </source>
</evidence>